<sequence>MEKSSYATAKFGLEAKEAMPKRDCGFYVKYIFLFTSLIQFLIILGLVLFMVYGNAQAGTDTHLRLLEEQLQDRYNKIITLSGRNINLTRTLNATLKEKQGLQALAQKVQRDLDKCNSTQAPNAIPKLQEMMKIIFYQKTKLDECHMTISLINASCSADKALLRSQLDQTALAKKELEENCRKAGATLSKATQEQESCQRDLLTTRTVCESTKTNLELLKHECDSLRSDMSYSFQRIKMLSPHSCSAVHDQLSWLTQRTEGLFLWQQERETKYVGKSVCDGNLLQCRINCSGEKQELEKRLQDVEKQVKGGQEEKKKLLVEKEQLSKELEEKSKAAAQAGHFREQLNICMGSKV</sequence>
<keyword evidence="2" id="KW-0472">Membrane</keyword>
<gene>
    <name evidence="3" type="primary">Plvap</name>
    <name evidence="3" type="ORF">CALBOR_R13564</name>
</gene>
<feature type="non-terminal residue" evidence="3">
    <location>
        <position position="1"/>
    </location>
</feature>
<name>A0A7L3XQ03_9AVES</name>
<evidence type="ECO:0000313" key="3">
    <source>
        <dbReference type="EMBL" id="NXV90163.1"/>
    </source>
</evidence>
<dbReference type="EMBL" id="VZUG01017253">
    <property type="protein sequence ID" value="NXV90163.1"/>
    <property type="molecule type" value="Genomic_DNA"/>
</dbReference>
<organism evidence="3 4">
    <name type="scientific">Calonectris borealis</name>
    <name type="common">Cory's shearwater</name>
    <dbReference type="NCBI Taxonomy" id="1323832"/>
    <lineage>
        <taxon>Eukaryota</taxon>
        <taxon>Metazoa</taxon>
        <taxon>Chordata</taxon>
        <taxon>Craniata</taxon>
        <taxon>Vertebrata</taxon>
        <taxon>Euteleostomi</taxon>
        <taxon>Archelosauria</taxon>
        <taxon>Archosauria</taxon>
        <taxon>Dinosauria</taxon>
        <taxon>Saurischia</taxon>
        <taxon>Theropoda</taxon>
        <taxon>Coelurosauria</taxon>
        <taxon>Aves</taxon>
        <taxon>Neognathae</taxon>
        <taxon>Neoaves</taxon>
        <taxon>Aequornithes</taxon>
        <taxon>Procellariiformes</taxon>
        <taxon>Procellariidae</taxon>
        <taxon>Calonectris</taxon>
    </lineage>
</organism>
<reference evidence="3 4" key="1">
    <citation type="submission" date="2019-09" db="EMBL/GenBank/DDBJ databases">
        <title>Bird 10,000 Genomes (B10K) Project - Family phase.</title>
        <authorList>
            <person name="Zhang G."/>
        </authorList>
    </citation>
    <scope>NUCLEOTIDE SEQUENCE [LARGE SCALE GENOMIC DNA]</scope>
    <source>
        <strain evidence="3">OUT-0025</strain>
        <tissue evidence="3">Blood</tissue>
    </source>
</reference>
<dbReference type="GO" id="GO:0043114">
    <property type="term" value="P:regulation of vascular permeability"/>
    <property type="evidence" value="ECO:0007669"/>
    <property type="project" value="TreeGrafter"/>
</dbReference>
<keyword evidence="1" id="KW-0175">Coiled coil</keyword>
<evidence type="ECO:0000256" key="2">
    <source>
        <dbReference type="SAM" id="Phobius"/>
    </source>
</evidence>
<feature type="coiled-coil region" evidence="1">
    <location>
        <begin position="286"/>
        <end position="338"/>
    </location>
</feature>
<feature type="transmembrane region" description="Helical" evidence="2">
    <location>
        <begin position="30"/>
        <end position="52"/>
    </location>
</feature>
<keyword evidence="4" id="KW-1185">Reference proteome</keyword>
<dbReference type="PANTHER" id="PTHR21687:SF5">
    <property type="entry name" value="PLASMALEMMA VESICLE-ASSOCIATED PROTEIN"/>
    <property type="match status" value="1"/>
</dbReference>
<feature type="coiled-coil region" evidence="1">
    <location>
        <begin position="159"/>
        <end position="228"/>
    </location>
</feature>
<feature type="non-terminal residue" evidence="3">
    <location>
        <position position="353"/>
    </location>
</feature>
<comment type="caution">
    <text evidence="3">The sequence shown here is derived from an EMBL/GenBank/DDBJ whole genome shotgun (WGS) entry which is preliminary data.</text>
</comment>
<keyword evidence="2" id="KW-1133">Transmembrane helix</keyword>
<dbReference type="PANTHER" id="PTHR21687">
    <property type="entry name" value="PLASMALEMMA VESICLE-ASSOCIATED PROTEIN"/>
    <property type="match status" value="1"/>
</dbReference>
<keyword evidence="2" id="KW-0812">Transmembrane</keyword>
<dbReference type="Pfam" id="PF06637">
    <property type="entry name" value="PV-1"/>
    <property type="match status" value="1"/>
</dbReference>
<dbReference type="AlphaFoldDB" id="A0A7L3XQ03"/>
<dbReference type="InterPro" id="IPR009538">
    <property type="entry name" value="PV-1"/>
</dbReference>
<accession>A0A7L3XQ03</accession>
<dbReference type="Proteomes" id="UP000535403">
    <property type="component" value="Unassembled WGS sequence"/>
</dbReference>
<protein>
    <submittedName>
        <fullName evidence="3">PLVAP protein</fullName>
    </submittedName>
</protein>
<evidence type="ECO:0000313" key="4">
    <source>
        <dbReference type="Proteomes" id="UP000535403"/>
    </source>
</evidence>
<evidence type="ECO:0000256" key="1">
    <source>
        <dbReference type="SAM" id="Coils"/>
    </source>
</evidence>
<dbReference type="GO" id="GO:0002693">
    <property type="term" value="P:positive regulation of cellular extravasation"/>
    <property type="evidence" value="ECO:0007669"/>
    <property type="project" value="TreeGrafter"/>
</dbReference>
<proteinExistence type="predicted"/>